<gene>
    <name evidence="26" type="primary">CMPK1</name>
    <name evidence="26" type="synonym">CMPK</name>
    <name evidence="28" type="ORF">HF521_019243</name>
</gene>
<feature type="binding site" evidence="26">
    <location>
        <position position="475"/>
    </location>
    <ligand>
        <name>a ribonucleoside 5'-phosphate</name>
        <dbReference type="ChEBI" id="CHEBI:58043"/>
    </ligand>
</feature>
<evidence type="ECO:0000256" key="21">
    <source>
        <dbReference type="ARBA" id="ARBA00048564"/>
    </source>
</evidence>
<evidence type="ECO:0000256" key="25">
    <source>
        <dbReference type="ARBA" id="ARBA00048851"/>
    </source>
</evidence>
<dbReference type="PROSITE" id="PS00113">
    <property type="entry name" value="ADENYLATE_KINASE"/>
    <property type="match status" value="1"/>
</dbReference>
<comment type="catalytic activity">
    <reaction evidence="15">
        <text>dAMP + dATP = 2 dADP</text>
        <dbReference type="Rhea" id="RHEA:78311"/>
        <dbReference type="ChEBI" id="CHEBI:57667"/>
        <dbReference type="ChEBI" id="CHEBI:58245"/>
        <dbReference type="ChEBI" id="CHEBI:61404"/>
    </reaction>
</comment>
<evidence type="ECO:0000256" key="10">
    <source>
        <dbReference type="ARBA" id="ARBA00022975"/>
    </source>
</evidence>
<dbReference type="GO" id="GO:0004550">
    <property type="term" value="F:nucleoside diphosphate kinase activity"/>
    <property type="evidence" value="ECO:0007669"/>
    <property type="project" value="UniProtKB-EC"/>
</dbReference>
<dbReference type="NCBIfam" id="TIGR01359">
    <property type="entry name" value="UMP_CMP_kin_fam"/>
    <property type="match status" value="2"/>
</dbReference>
<feature type="binding site" evidence="26">
    <location>
        <position position="486"/>
    </location>
    <ligand>
        <name>a ribonucleoside 5'-phosphate</name>
        <dbReference type="ChEBI" id="CHEBI:58043"/>
    </ligand>
</feature>
<dbReference type="FunFam" id="3.40.50.300:FF:000315">
    <property type="entry name" value="Adenylate kinase 1"/>
    <property type="match status" value="2"/>
</dbReference>
<comment type="catalytic activity">
    <reaction evidence="19">
        <text>dATP + AMP = dADP + ADP</text>
        <dbReference type="Rhea" id="RHEA:79899"/>
        <dbReference type="ChEBI" id="CHEBI:57667"/>
        <dbReference type="ChEBI" id="CHEBI:61404"/>
        <dbReference type="ChEBI" id="CHEBI:456215"/>
        <dbReference type="ChEBI" id="CHEBI:456216"/>
    </reaction>
</comment>
<feature type="binding site" evidence="26">
    <location>
        <position position="269"/>
    </location>
    <ligand>
        <name>a ribonucleoside 5'-phosphate</name>
        <dbReference type="ChEBI" id="CHEBI:58043"/>
    </ligand>
</feature>
<feature type="region of interest" description="LID" evidence="26">
    <location>
        <begin position="251"/>
        <end position="261"/>
    </location>
</feature>
<dbReference type="HAMAP" id="MF_03172">
    <property type="entry name" value="Adenylate_kinase_UMP_CMP_kin"/>
    <property type="match status" value="2"/>
</dbReference>
<dbReference type="GO" id="GO:0005524">
    <property type="term" value="F:ATP binding"/>
    <property type="evidence" value="ECO:0007669"/>
    <property type="project" value="UniProtKB-KW"/>
</dbReference>
<keyword evidence="27" id="KW-0812">Transmembrane</keyword>
<evidence type="ECO:0000256" key="15">
    <source>
        <dbReference type="ARBA" id="ARBA00045110"/>
    </source>
</evidence>
<dbReference type="SUPFAM" id="SSF52540">
    <property type="entry name" value="P-loop containing nucleoside triphosphate hydrolases"/>
    <property type="match status" value="2"/>
</dbReference>
<evidence type="ECO:0000256" key="6">
    <source>
        <dbReference type="ARBA" id="ARBA00022679"/>
    </source>
</evidence>
<evidence type="ECO:0000256" key="14">
    <source>
        <dbReference type="ARBA" id="ARBA00045096"/>
    </source>
</evidence>
<evidence type="ECO:0000313" key="29">
    <source>
        <dbReference type="Proteomes" id="UP000606274"/>
    </source>
</evidence>
<comment type="similarity">
    <text evidence="26">Belongs to the adenylate kinase family. UMP-CMP kinase subfamily.</text>
</comment>
<evidence type="ECO:0000256" key="1">
    <source>
        <dbReference type="ARBA" id="ARBA00000082"/>
    </source>
</evidence>
<feature type="region of interest" description="NMPbind" evidence="26">
    <location>
        <begin position="369"/>
        <end position="399"/>
    </location>
</feature>
<comment type="catalytic activity">
    <reaction evidence="14">
        <text>a ribonucleoside 5'-phosphate + ATP = a ribonucleoside 5'-diphosphate + ADP</text>
        <dbReference type="Rhea" id="RHEA:24036"/>
        <dbReference type="ChEBI" id="CHEBI:30616"/>
        <dbReference type="ChEBI" id="CHEBI:57930"/>
        <dbReference type="ChEBI" id="CHEBI:58043"/>
        <dbReference type="ChEBI" id="CHEBI:456216"/>
        <dbReference type="EC" id="2.7.4.4"/>
    </reaction>
</comment>
<comment type="cofactor">
    <cofactor evidence="26">
        <name>Mg(2+)</name>
        <dbReference type="ChEBI" id="CHEBI:18420"/>
    </cofactor>
    <text evidence="26">Binds 1 Mg(2+) ion per monomer.</text>
</comment>
<evidence type="ECO:0000256" key="8">
    <source>
        <dbReference type="ARBA" id="ARBA00022777"/>
    </source>
</evidence>
<evidence type="ECO:0000256" key="4">
    <source>
        <dbReference type="ARBA" id="ARBA00004496"/>
    </source>
</evidence>
<comment type="catalytic activity">
    <reaction evidence="22">
        <text>dTDP + GTP = dTTP + GDP</text>
        <dbReference type="Rhea" id="RHEA:79867"/>
        <dbReference type="ChEBI" id="CHEBI:37565"/>
        <dbReference type="ChEBI" id="CHEBI:37568"/>
        <dbReference type="ChEBI" id="CHEBI:58189"/>
        <dbReference type="ChEBI" id="CHEBI:58369"/>
    </reaction>
</comment>
<dbReference type="InterPro" id="IPR033690">
    <property type="entry name" value="Adenylat_kinase_CS"/>
</dbReference>
<organism evidence="28 29">
    <name type="scientific">Silurus meridionalis</name>
    <name type="common">Southern catfish</name>
    <name type="synonym">Silurus soldatovi meridionalis</name>
    <dbReference type="NCBI Taxonomy" id="175797"/>
    <lineage>
        <taxon>Eukaryota</taxon>
        <taxon>Metazoa</taxon>
        <taxon>Chordata</taxon>
        <taxon>Craniata</taxon>
        <taxon>Vertebrata</taxon>
        <taxon>Euteleostomi</taxon>
        <taxon>Actinopterygii</taxon>
        <taxon>Neopterygii</taxon>
        <taxon>Teleostei</taxon>
        <taxon>Ostariophysi</taxon>
        <taxon>Siluriformes</taxon>
        <taxon>Siluridae</taxon>
        <taxon>Silurus</taxon>
    </lineage>
</organism>
<comment type="catalytic activity">
    <reaction evidence="21">
        <text>GDP + ATP = GTP + ADP</text>
        <dbReference type="Rhea" id="RHEA:27686"/>
        <dbReference type="ChEBI" id="CHEBI:30616"/>
        <dbReference type="ChEBI" id="CHEBI:37565"/>
        <dbReference type="ChEBI" id="CHEBI:58189"/>
        <dbReference type="ChEBI" id="CHEBI:456216"/>
        <dbReference type="EC" id="2.7.4.6"/>
    </reaction>
</comment>
<feature type="region of interest" description="LID" evidence="26">
    <location>
        <begin position="468"/>
        <end position="478"/>
    </location>
</feature>
<comment type="catalytic activity">
    <reaction evidence="24">
        <text>dAMP + ATP = dADP + ADP</text>
        <dbReference type="Rhea" id="RHEA:23100"/>
        <dbReference type="ChEBI" id="CHEBI:30616"/>
        <dbReference type="ChEBI" id="CHEBI:57667"/>
        <dbReference type="ChEBI" id="CHEBI:58245"/>
        <dbReference type="ChEBI" id="CHEBI:456216"/>
    </reaction>
</comment>
<dbReference type="GO" id="GO:0006221">
    <property type="term" value="P:pyrimidine nucleotide biosynthetic process"/>
    <property type="evidence" value="ECO:0007669"/>
    <property type="project" value="UniProtKB-UniRule"/>
</dbReference>
<evidence type="ECO:0000256" key="18">
    <source>
        <dbReference type="ARBA" id="ARBA00047439"/>
    </source>
</evidence>
<feature type="binding site" evidence="26">
    <location>
        <position position="218"/>
    </location>
    <ligand>
        <name>CMP</name>
        <dbReference type="ChEBI" id="CHEBI:60377"/>
    </ligand>
</feature>
<dbReference type="EC" id="2.7.4.6" evidence="26"/>
<dbReference type="GO" id="GO:0004017">
    <property type="term" value="F:AMP kinase activity"/>
    <property type="evidence" value="ECO:0007669"/>
    <property type="project" value="UniProtKB-EC"/>
</dbReference>
<dbReference type="GO" id="GO:0006207">
    <property type="term" value="P:'de novo' pyrimidine nucleobase biosynthetic process"/>
    <property type="evidence" value="ECO:0007669"/>
    <property type="project" value="InterPro"/>
</dbReference>
<feature type="binding site" evidence="26">
    <location>
        <begin position="211"/>
        <end position="214"/>
    </location>
    <ligand>
        <name>a ribonucleoside 5'-phosphate</name>
        <dbReference type="ChEBI" id="CHEBI:58043"/>
    </ligand>
</feature>
<dbReference type="HAMAP" id="MF_00235">
    <property type="entry name" value="Adenylate_kinase_Adk"/>
    <property type="match status" value="2"/>
</dbReference>
<keyword evidence="8 26" id="KW-0418">Kinase</keyword>
<evidence type="ECO:0000256" key="22">
    <source>
        <dbReference type="ARBA" id="ARBA00048620"/>
    </source>
</evidence>
<feature type="binding site" evidence="26">
    <location>
        <position position="297"/>
    </location>
    <ligand>
        <name>ATP</name>
        <dbReference type="ChEBI" id="CHEBI:30616"/>
    </ligand>
</feature>
<keyword evidence="5 26" id="KW-0963">Cytoplasm</keyword>
<evidence type="ECO:0000256" key="7">
    <source>
        <dbReference type="ARBA" id="ARBA00022741"/>
    </source>
</evidence>
<evidence type="ECO:0000256" key="13">
    <source>
        <dbReference type="ARBA" id="ARBA00045094"/>
    </source>
</evidence>
<keyword evidence="29" id="KW-1185">Reference proteome</keyword>
<evidence type="ECO:0000256" key="27">
    <source>
        <dbReference type="SAM" id="Phobius"/>
    </source>
</evidence>
<comment type="catalytic activity">
    <reaction evidence="18">
        <text>GTP + UDP = UTP + GDP</text>
        <dbReference type="Rhea" id="RHEA:79863"/>
        <dbReference type="ChEBI" id="CHEBI:37565"/>
        <dbReference type="ChEBI" id="CHEBI:46398"/>
        <dbReference type="ChEBI" id="CHEBI:58189"/>
        <dbReference type="ChEBI" id="CHEBI:58223"/>
    </reaction>
</comment>
<comment type="caution">
    <text evidence="26">Lacks conserved residue(s) required for the propagation of feature annotation.</text>
</comment>
<evidence type="ECO:0000256" key="26">
    <source>
        <dbReference type="HAMAP-Rule" id="MF_03172"/>
    </source>
</evidence>
<evidence type="ECO:0000256" key="24">
    <source>
        <dbReference type="ARBA" id="ARBA00048824"/>
    </source>
</evidence>
<feature type="transmembrane region" description="Helical" evidence="27">
    <location>
        <begin position="84"/>
        <end position="105"/>
    </location>
</feature>
<dbReference type="EMBL" id="JABFDY010000006">
    <property type="protein sequence ID" value="KAF7705989.1"/>
    <property type="molecule type" value="Genomic_DNA"/>
</dbReference>
<proteinExistence type="inferred from homology"/>
<keyword evidence="27" id="KW-1133">Transmembrane helix</keyword>
<dbReference type="Proteomes" id="UP000606274">
    <property type="component" value="Unassembled WGS sequence"/>
</dbReference>
<feature type="binding site" evidence="26">
    <location>
        <position position="514"/>
    </location>
    <ligand>
        <name>ATP</name>
        <dbReference type="ChEBI" id="CHEBI:30616"/>
    </ligand>
</feature>
<evidence type="ECO:0000256" key="23">
    <source>
        <dbReference type="ARBA" id="ARBA00048759"/>
    </source>
</evidence>
<reference evidence="28" key="1">
    <citation type="submission" date="2020-08" db="EMBL/GenBank/DDBJ databases">
        <title>Chromosome-level assembly of Southern catfish (Silurus meridionalis) provides insights into visual adaptation to the nocturnal and benthic lifestyles.</title>
        <authorList>
            <person name="Zhang Y."/>
            <person name="Wang D."/>
            <person name="Peng Z."/>
        </authorList>
    </citation>
    <scope>NUCLEOTIDE SEQUENCE</scope>
    <source>
        <strain evidence="28">SWU-2019-XX</strain>
        <tissue evidence="28">Muscle</tissue>
    </source>
</reference>
<comment type="catalytic activity">
    <reaction evidence="26">
        <text>dCMP + ATP = dCDP + ADP</text>
        <dbReference type="Rhea" id="RHEA:25094"/>
        <dbReference type="ChEBI" id="CHEBI:30616"/>
        <dbReference type="ChEBI" id="CHEBI:57566"/>
        <dbReference type="ChEBI" id="CHEBI:58593"/>
        <dbReference type="ChEBI" id="CHEBI:456216"/>
        <dbReference type="EC" id="2.7.4.14"/>
    </reaction>
</comment>
<dbReference type="InterPro" id="IPR006266">
    <property type="entry name" value="UMP_CMP_kinase"/>
</dbReference>
<comment type="catalytic activity">
    <reaction evidence="16">
        <text>CDP + GTP = CTP + GDP</text>
        <dbReference type="Rhea" id="RHEA:79859"/>
        <dbReference type="ChEBI" id="CHEBI:37563"/>
        <dbReference type="ChEBI" id="CHEBI:37565"/>
        <dbReference type="ChEBI" id="CHEBI:58069"/>
        <dbReference type="ChEBI" id="CHEBI:58189"/>
    </reaction>
</comment>
<dbReference type="InterPro" id="IPR000850">
    <property type="entry name" value="Adenylat/UMP-CMP_kin"/>
</dbReference>
<comment type="catalytic activity">
    <reaction evidence="20 26">
        <text>UMP + ATP = UDP + ADP</text>
        <dbReference type="Rhea" id="RHEA:24400"/>
        <dbReference type="ChEBI" id="CHEBI:30616"/>
        <dbReference type="ChEBI" id="CHEBI:57865"/>
        <dbReference type="ChEBI" id="CHEBI:58223"/>
        <dbReference type="ChEBI" id="CHEBI:456216"/>
        <dbReference type="EC" id="2.7.4.14"/>
    </reaction>
</comment>
<keyword evidence="6 26" id="KW-0808">Transferase</keyword>
<comment type="catalytic activity">
    <reaction evidence="17">
        <text>UDP + ATP = UTP + ADP</text>
        <dbReference type="Rhea" id="RHEA:25098"/>
        <dbReference type="ChEBI" id="CHEBI:30616"/>
        <dbReference type="ChEBI" id="CHEBI:46398"/>
        <dbReference type="ChEBI" id="CHEBI:58223"/>
        <dbReference type="ChEBI" id="CHEBI:456216"/>
        <dbReference type="EC" id="2.7.4.6"/>
    </reaction>
</comment>
<evidence type="ECO:0000256" key="5">
    <source>
        <dbReference type="ARBA" id="ARBA00022490"/>
    </source>
</evidence>
<sequence>MVIQVTRTEQPQQPCAFTTPGRGLCAPHPSKKNLSGPRLPRSLIGRARFTRRKWNRAPSATSYSPANSFRSFIGDLFDASSPFLLLRVLLLPCFPLAGFMIAGPLRSLCNKAPRILFAMNPQVVFVLGGPGAGKGTQCAKIVENYSYTHLSAGDLLREERSRTESEYGVLIDSYIKEGKIVPVEITISLLKKAMERTMKKDKDKFRFLIDGFPRNEDNLQGWARVMDGKADVKFVLFFDCSNEVCINRCLERGKSSGRTDDNKESLEKRIQTYLQSTRPIIEQYEKHGKVHTIDASRAVNEVFADVKTAGGLITAQGFFRAVTVLRRTKYWHPNNGLYKQVVFALGGPGAGKGTQCSKVAQHYSYTHLSAGDLLRKECHRTDSEFSQILNSCFQRGEFAPVEITIILLKKAMEETMKSEEKFHFLIDGFPPDEENLRGWTKLMDGKADVKFVLFLDCSNEICKNRCLERGKSSGRDDDNSESLERRIHTYVKSTRPVIERYEKQGKIRSIDASRSISEVFADVKSVFDREG</sequence>
<dbReference type="InterPro" id="IPR027417">
    <property type="entry name" value="P-loop_NTPase"/>
</dbReference>
<comment type="catalytic activity">
    <reaction evidence="25">
        <text>thiamine diphosphate + ADP = thiamine triphosphate + AMP</text>
        <dbReference type="Rhea" id="RHEA:69180"/>
        <dbReference type="ChEBI" id="CHEBI:58937"/>
        <dbReference type="ChEBI" id="CHEBI:58938"/>
        <dbReference type="ChEBI" id="CHEBI:456215"/>
        <dbReference type="ChEBI" id="CHEBI:456216"/>
    </reaction>
</comment>
<keyword evidence="9 26" id="KW-0067">ATP-binding</keyword>
<name>A0A8T0BG12_SILME</name>
<feature type="binding site" evidence="26">
    <location>
        <begin position="349"/>
        <end position="354"/>
    </location>
    <ligand>
        <name>ATP</name>
        <dbReference type="ChEBI" id="CHEBI:30616"/>
    </ligand>
</feature>
<comment type="catalytic activity">
    <reaction evidence="26">
        <text>CMP + ATP = CDP + ADP</text>
        <dbReference type="Rhea" id="RHEA:11600"/>
        <dbReference type="ChEBI" id="CHEBI:30616"/>
        <dbReference type="ChEBI" id="CHEBI:58069"/>
        <dbReference type="ChEBI" id="CHEBI:60377"/>
        <dbReference type="ChEBI" id="CHEBI:456216"/>
        <dbReference type="EC" id="2.7.4.14"/>
    </reaction>
</comment>
<comment type="catalytic activity">
    <reaction evidence="1 26">
        <text>a 2'-deoxyribonucleoside 5'-diphosphate + ATP = a 2'-deoxyribonucleoside 5'-triphosphate + ADP</text>
        <dbReference type="Rhea" id="RHEA:44640"/>
        <dbReference type="ChEBI" id="CHEBI:30616"/>
        <dbReference type="ChEBI" id="CHEBI:61560"/>
        <dbReference type="ChEBI" id="CHEBI:73316"/>
        <dbReference type="ChEBI" id="CHEBI:456216"/>
        <dbReference type="EC" id="2.7.4.6"/>
    </reaction>
</comment>
<feature type="binding site" evidence="26">
    <location>
        <position position="435"/>
    </location>
    <ligand>
        <name>CMP</name>
        <dbReference type="ChEBI" id="CHEBI:60377"/>
    </ligand>
</feature>
<dbReference type="GO" id="GO:0005737">
    <property type="term" value="C:cytoplasm"/>
    <property type="evidence" value="ECO:0007669"/>
    <property type="project" value="UniProtKB-SubCell"/>
</dbReference>
<comment type="catalytic activity">
    <reaction evidence="23">
        <text>dGDP + ATP = dGTP + ADP</text>
        <dbReference type="Rhea" id="RHEA:27690"/>
        <dbReference type="ChEBI" id="CHEBI:30616"/>
        <dbReference type="ChEBI" id="CHEBI:58595"/>
        <dbReference type="ChEBI" id="CHEBI:61429"/>
        <dbReference type="ChEBI" id="CHEBI:456216"/>
        <dbReference type="EC" id="2.7.4.6"/>
    </reaction>
</comment>
<evidence type="ECO:0000256" key="3">
    <source>
        <dbReference type="ARBA" id="ARBA00000937"/>
    </source>
</evidence>
<keyword evidence="11 26" id="KW-0539">Nucleus</keyword>
<dbReference type="EC" id="2.7.4.14" evidence="26"/>
<feature type="binding site" evidence="26">
    <location>
        <begin position="179"/>
        <end position="181"/>
    </location>
    <ligand>
        <name>a ribonucleoside 5'-phosphate</name>
        <dbReference type="ChEBI" id="CHEBI:58043"/>
    </ligand>
</feature>
<feature type="binding site" evidence="26">
    <location>
        <position position="157"/>
    </location>
    <ligand>
        <name>a ribonucleoside 5'-phosphate</name>
        <dbReference type="ChEBI" id="CHEBI:58043"/>
    </ligand>
</feature>
<evidence type="ECO:0000256" key="20">
    <source>
        <dbReference type="ARBA" id="ARBA00048116"/>
    </source>
</evidence>
<comment type="subunit">
    <text evidence="26">Monomer.</text>
</comment>
<keyword evidence="7 26" id="KW-0547">Nucleotide-binding</keyword>
<feature type="binding site" evidence="26">
    <location>
        <position position="252"/>
    </location>
    <ligand>
        <name>ATP</name>
        <dbReference type="ChEBI" id="CHEBI:30616"/>
    </ligand>
</feature>
<dbReference type="PRINTS" id="PR00094">
    <property type="entry name" value="ADENYLTKNASE"/>
</dbReference>
<comment type="catalytic activity">
    <reaction evidence="12">
        <text>dADP + GTP = dATP + GDP</text>
        <dbReference type="Rhea" id="RHEA:79871"/>
        <dbReference type="ChEBI" id="CHEBI:37565"/>
        <dbReference type="ChEBI" id="CHEBI:57667"/>
        <dbReference type="ChEBI" id="CHEBI:58189"/>
        <dbReference type="ChEBI" id="CHEBI:61404"/>
    </reaction>
</comment>
<evidence type="ECO:0000256" key="16">
    <source>
        <dbReference type="ARBA" id="ARBA00045111"/>
    </source>
</evidence>
<dbReference type="GO" id="GO:0005634">
    <property type="term" value="C:nucleus"/>
    <property type="evidence" value="ECO:0007669"/>
    <property type="project" value="UniProtKB-SubCell"/>
</dbReference>
<comment type="catalytic activity">
    <reaction evidence="13">
        <text>dCDP + GTP = dCTP + GDP</text>
        <dbReference type="Rhea" id="RHEA:79875"/>
        <dbReference type="ChEBI" id="CHEBI:37565"/>
        <dbReference type="ChEBI" id="CHEBI:58189"/>
        <dbReference type="ChEBI" id="CHEBI:58593"/>
        <dbReference type="ChEBI" id="CHEBI:61481"/>
    </reaction>
</comment>
<feature type="region of interest" description="NMPbind" evidence="26">
    <location>
        <begin position="151"/>
        <end position="181"/>
    </location>
</feature>
<comment type="subcellular location">
    <subcellularLocation>
        <location evidence="4 26">Cytoplasm</location>
    </subcellularLocation>
    <subcellularLocation>
        <location evidence="26">Nucleus</location>
    </subcellularLocation>
    <text evidence="26">Predominantly nuclear.</text>
</comment>
<evidence type="ECO:0000256" key="12">
    <source>
        <dbReference type="ARBA" id="ARBA00045073"/>
    </source>
</evidence>
<dbReference type="AlphaFoldDB" id="A0A8T0BG12"/>
<comment type="domain">
    <text evidence="26">Consists of three domains, a large central CORE domain and two small peripheral domains, NMPbind and LID, which undergo movements during catalysis. The LID domain closes over the site of phosphoryl transfer upon ATP binding. Assembling and dissambling the active center during each catalytic cycle provides an effective means to prevent ATP hydrolysis.</text>
</comment>
<dbReference type="Gene3D" id="3.40.50.300">
    <property type="entry name" value="P-loop containing nucleotide triphosphate hydrolases"/>
    <property type="match status" value="2"/>
</dbReference>
<evidence type="ECO:0000256" key="9">
    <source>
        <dbReference type="ARBA" id="ARBA00022840"/>
    </source>
</evidence>
<dbReference type="Pfam" id="PF00406">
    <property type="entry name" value="ADK"/>
    <property type="match status" value="2"/>
</dbReference>
<feature type="binding site" evidence="26">
    <location>
        <begin position="131"/>
        <end position="136"/>
    </location>
    <ligand>
        <name>ATP</name>
        <dbReference type="ChEBI" id="CHEBI:30616"/>
    </ligand>
</feature>
<feature type="binding site" evidence="26">
    <location>
        <position position="469"/>
    </location>
    <ligand>
        <name>ATP</name>
        <dbReference type="ChEBI" id="CHEBI:30616"/>
    </ligand>
</feature>
<comment type="caution">
    <text evidence="28">The sequence shown here is derived from an EMBL/GenBank/DDBJ whole genome shotgun (WGS) entry which is preliminary data.</text>
</comment>
<comment type="function">
    <text evidence="26">Catalyzes the phosphorylation of pyrimidine nucleoside monophosphates at the expense of ATP. Plays an important role in de novo pyrimidine nucleotide biosynthesis. Has preference for UMP and CMP as phosphate acceptors. Also displays broad nucleoside diphosphate kinase activity.</text>
</comment>
<protein>
    <recommendedName>
        <fullName evidence="26">UMP-CMP kinase</fullName>
        <ecNumber evidence="26">2.7.4.14</ecNumber>
    </recommendedName>
    <alternativeName>
        <fullName evidence="26">Deoxycytidylate kinase</fullName>
        <shortName evidence="26">CK</shortName>
        <shortName evidence="26">dCMP kinase</shortName>
    </alternativeName>
    <alternativeName>
        <fullName evidence="26">Nucleoside-diphosphate kinase</fullName>
        <ecNumber evidence="26">2.7.4.6</ecNumber>
    </alternativeName>
    <alternativeName>
        <fullName evidence="26">Uridine monophosphate/cytidine monophosphate kinase</fullName>
        <shortName evidence="26">UMP/CMP kinase</shortName>
        <shortName evidence="26">UMP/CMPK</shortName>
    </alternativeName>
</protein>
<dbReference type="CDD" id="cd01428">
    <property type="entry name" value="ADK"/>
    <property type="match status" value="2"/>
</dbReference>
<evidence type="ECO:0000256" key="19">
    <source>
        <dbReference type="ARBA" id="ARBA00047801"/>
    </source>
</evidence>
<evidence type="ECO:0000256" key="11">
    <source>
        <dbReference type="ARBA" id="ARBA00023242"/>
    </source>
</evidence>
<accession>A0A8T0BG12</accession>
<evidence type="ECO:0000256" key="17">
    <source>
        <dbReference type="ARBA" id="ARBA00047390"/>
    </source>
</evidence>
<dbReference type="PANTHER" id="PTHR23359">
    <property type="entry name" value="NUCLEOTIDE KINASE"/>
    <property type="match status" value="1"/>
</dbReference>
<keyword evidence="27" id="KW-0472">Membrane</keyword>
<evidence type="ECO:0000313" key="28">
    <source>
        <dbReference type="EMBL" id="KAF7705989.1"/>
    </source>
</evidence>
<keyword evidence="10 26" id="KW-0665">Pyrimidine biosynthesis</keyword>
<feature type="binding site" evidence="26">
    <location>
        <position position="375"/>
    </location>
    <ligand>
        <name>a ribonucleoside 5'-phosphate</name>
        <dbReference type="ChEBI" id="CHEBI:58043"/>
    </ligand>
</feature>
<evidence type="ECO:0000256" key="2">
    <source>
        <dbReference type="ARBA" id="ARBA00000582"/>
    </source>
</evidence>
<comment type="catalytic activity">
    <reaction evidence="2">
        <text>AMP + ATP = 2 ADP</text>
        <dbReference type="Rhea" id="RHEA:12973"/>
        <dbReference type="ChEBI" id="CHEBI:30616"/>
        <dbReference type="ChEBI" id="CHEBI:456215"/>
        <dbReference type="ChEBI" id="CHEBI:456216"/>
        <dbReference type="EC" id="2.7.4.3"/>
    </reaction>
</comment>
<comment type="catalytic activity">
    <reaction evidence="3 26">
        <text>a ribonucleoside 5'-diphosphate + ATP = a ribonucleoside 5'-triphosphate + ADP</text>
        <dbReference type="Rhea" id="RHEA:18113"/>
        <dbReference type="ChEBI" id="CHEBI:30616"/>
        <dbReference type="ChEBI" id="CHEBI:57930"/>
        <dbReference type="ChEBI" id="CHEBI:61557"/>
        <dbReference type="ChEBI" id="CHEBI:456216"/>
        <dbReference type="EC" id="2.7.4.6"/>
    </reaction>
</comment>
<feature type="binding site" evidence="26">
    <location>
        <position position="258"/>
    </location>
    <ligand>
        <name>a ribonucleoside 5'-phosphate</name>
        <dbReference type="ChEBI" id="CHEBI:58043"/>
    </ligand>
</feature>